<comment type="caution">
    <text evidence="9">The sequence shown here is derived from an EMBL/GenBank/DDBJ whole genome shotgun (WGS) entry which is preliminary data.</text>
</comment>
<evidence type="ECO:0000256" key="4">
    <source>
        <dbReference type="ARBA" id="ARBA00022723"/>
    </source>
</evidence>
<dbReference type="PROSITE" id="PS01305">
    <property type="entry name" value="MOAA_NIFB_PQQE"/>
    <property type="match status" value="1"/>
</dbReference>
<proteinExistence type="predicted"/>
<keyword evidence="2" id="KW-0004">4Fe-4S</keyword>
<gene>
    <name evidence="9" type="ORF">ASN18_1255</name>
</gene>
<dbReference type="SUPFAM" id="SSF102114">
    <property type="entry name" value="Radical SAM enzymes"/>
    <property type="match status" value="1"/>
</dbReference>
<accession>A0ABR5SKT3</accession>
<dbReference type="SFLD" id="SFLDS00029">
    <property type="entry name" value="Radical_SAM"/>
    <property type="match status" value="1"/>
</dbReference>
<sequence length="414" mass="48255">METLDKPDKYDLSFFDITGNCNLRCPFCINDWSTINGNTPVSERTFEKILTLLPLLNSFYLSCYFEPTIHPDFESILKMIPDEHRKKVLFTTNLSKKLSDGVIDELSSSGFNYINISLDSLNPEVFEKMRRGARFDVFYDNLRRLTDAFSSNPKAPPLRYITILNKHNIDEIPKLIEDCATNYLSTMNELRTFVAMPHIDKDWIKDNDISLTRRDALWNTLYEFPHKWMYVDYDNKTEYDEFFDSLENLRKKQVYFVPPFIGLRISSGGIVELSHICIESKYDINKMDAPYAVFKEILSLHSLDMDRAREIKSLHTEKMTIIREKDSIIDDKNAAICTLTGERDTLSKEKHILTTEKDGLTDELSMIKATYFYLLSQKNMVGIWRKLRHSAGKALFKNNPELKTRLKKALHIGK</sequence>
<dbReference type="EMBL" id="LNQR01000041">
    <property type="protein sequence ID" value="KWT88553.1"/>
    <property type="molecule type" value="Genomic_DNA"/>
</dbReference>
<keyword evidence="4" id="KW-0479">Metal-binding</keyword>
<dbReference type="SFLD" id="SFLDG01067">
    <property type="entry name" value="SPASM/twitch_domain_containing"/>
    <property type="match status" value="1"/>
</dbReference>
<dbReference type="Gene3D" id="3.20.20.70">
    <property type="entry name" value="Aldolase class I"/>
    <property type="match status" value="1"/>
</dbReference>
<evidence type="ECO:0000256" key="1">
    <source>
        <dbReference type="ARBA" id="ARBA00001966"/>
    </source>
</evidence>
<dbReference type="InterPro" id="IPR000385">
    <property type="entry name" value="MoaA_NifB_PqqE_Fe-S-bd_CS"/>
</dbReference>
<dbReference type="PANTHER" id="PTHR11228">
    <property type="entry name" value="RADICAL SAM DOMAIN PROTEIN"/>
    <property type="match status" value="1"/>
</dbReference>
<dbReference type="CDD" id="cd01335">
    <property type="entry name" value="Radical_SAM"/>
    <property type="match status" value="1"/>
</dbReference>
<evidence type="ECO:0000259" key="8">
    <source>
        <dbReference type="SMART" id="SM00729"/>
    </source>
</evidence>
<protein>
    <submittedName>
        <fullName evidence="9">Radical SAM protein</fullName>
    </submittedName>
</protein>
<keyword evidence="10" id="KW-1185">Reference proteome</keyword>
<keyword evidence="5" id="KW-0560">Oxidoreductase</keyword>
<evidence type="ECO:0000313" key="9">
    <source>
        <dbReference type="EMBL" id="KWT88553.1"/>
    </source>
</evidence>
<dbReference type="RefSeq" id="WP_085051897.1">
    <property type="nucleotide sequence ID" value="NZ_LNQR01000041.1"/>
</dbReference>
<keyword evidence="6" id="KW-0408">Iron</keyword>
<dbReference type="Pfam" id="PF04055">
    <property type="entry name" value="Radical_SAM"/>
    <property type="match status" value="1"/>
</dbReference>
<feature type="domain" description="Elp3/MiaA/NifB-like radical SAM core" evidence="8">
    <location>
        <begin position="11"/>
        <end position="223"/>
    </location>
</feature>
<dbReference type="InterPro" id="IPR006638">
    <property type="entry name" value="Elp3/MiaA/NifB-like_rSAM"/>
</dbReference>
<name>A0ABR5SKT3_9BACT</name>
<dbReference type="PANTHER" id="PTHR11228:SF7">
    <property type="entry name" value="PQQA PEPTIDE CYCLASE"/>
    <property type="match status" value="1"/>
</dbReference>
<dbReference type="Proteomes" id="UP000060487">
    <property type="component" value="Unassembled WGS sequence"/>
</dbReference>
<reference evidence="9 10" key="1">
    <citation type="submission" date="2015-11" db="EMBL/GenBank/DDBJ databases">
        <authorList>
            <person name="Lin W."/>
        </authorList>
    </citation>
    <scope>NUCLEOTIDE SEQUENCE [LARGE SCALE GENOMIC DNA]</scope>
    <source>
        <strain evidence="9 10">HCH-1</strain>
    </source>
</reference>
<organism evidence="9 10">
    <name type="scientific">Candidatus Magnetominusculus xianensis</name>
    <dbReference type="NCBI Taxonomy" id="1748249"/>
    <lineage>
        <taxon>Bacteria</taxon>
        <taxon>Pseudomonadati</taxon>
        <taxon>Nitrospirota</taxon>
        <taxon>Nitrospiria</taxon>
        <taxon>Nitrospirales</taxon>
        <taxon>Nitrospiraceae</taxon>
        <taxon>Candidatus Magnetominusculus</taxon>
    </lineage>
</organism>
<keyword evidence="3" id="KW-0949">S-adenosyl-L-methionine</keyword>
<evidence type="ECO:0000256" key="5">
    <source>
        <dbReference type="ARBA" id="ARBA00023002"/>
    </source>
</evidence>
<evidence type="ECO:0000256" key="3">
    <source>
        <dbReference type="ARBA" id="ARBA00022691"/>
    </source>
</evidence>
<keyword evidence="7" id="KW-0411">Iron-sulfur</keyword>
<evidence type="ECO:0000256" key="6">
    <source>
        <dbReference type="ARBA" id="ARBA00023004"/>
    </source>
</evidence>
<comment type="cofactor">
    <cofactor evidence="1">
        <name>[4Fe-4S] cluster</name>
        <dbReference type="ChEBI" id="CHEBI:49883"/>
    </cofactor>
</comment>
<dbReference type="InterPro" id="IPR058240">
    <property type="entry name" value="rSAM_sf"/>
</dbReference>
<dbReference type="InterPro" id="IPR013785">
    <property type="entry name" value="Aldolase_TIM"/>
</dbReference>
<dbReference type="InterPro" id="IPR007197">
    <property type="entry name" value="rSAM"/>
</dbReference>
<evidence type="ECO:0000256" key="2">
    <source>
        <dbReference type="ARBA" id="ARBA00022485"/>
    </source>
</evidence>
<evidence type="ECO:0000313" key="10">
    <source>
        <dbReference type="Proteomes" id="UP000060487"/>
    </source>
</evidence>
<evidence type="ECO:0000256" key="7">
    <source>
        <dbReference type="ARBA" id="ARBA00023014"/>
    </source>
</evidence>
<dbReference type="SMART" id="SM00729">
    <property type="entry name" value="Elp3"/>
    <property type="match status" value="1"/>
</dbReference>
<dbReference type="InterPro" id="IPR050377">
    <property type="entry name" value="Radical_SAM_PqqE_MftC-like"/>
</dbReference>